<dbReference type="Proteomes" id="UP001054837">
    <property type="component" value="Unassembled WGS sequence"/>
</dbReference>
<comment type="caution">
    <text evidence="2">The sequence shown here is derived from an EMBL/GenBank/DDBJ whole genome shotgun (WGS) entry which is preliminary data.</text>
</comment>
<protein>
    <submittedName>
        <fullName evidence="2">Uncharacterized protein</fullName>
    </submittedName>
</protein>
<evidence type="ECO:0000313" key="2">
    <source>
        <dbReference type="EMBL" id="GIX75157.1"/>
    </source>
</evidence>
<gene>
    <name evidence="2" type="primary">AVEN_157766_1</name>
    <name evidence="2" type="ORF">CDAR_75161</name>
</gene>
<dbReference type="EMBL" id="BPLQ01000804">
    <property type="protein sequence ID" value="GIX75157.1"/>
    <property type="molecule type" value="Genomic_DNA"/>
</dbReference>
<keyword evidence="3" id="KW-1185">Reference proteome</keyword>
<name>A0AAV4MRP4_9ARAC</name>
<sequence length="115" mass="12382">MANSVEVSITSDPSNMPPGSSSKPLPMRAPPPSPAGQYLQVQDFTYPGINPAHYLNSLPPKHHQGIAVMGPPSVTNTPKVDPQNAPEAQPLLPQNQSEVRMMSHLWSPPNQEISV</sequence>
<organism evidence="2 3">
    <name type="scientific">Caerostris darwini</name>
    <dbReference type="NCBI Taxonomy" id="1538125"/>
    <lineage>
        <taxon>Eukaryota</taxon>
        <taxon>Metazoa</taxon>
        <taxon>Ecdysozoa</taxon>
        <taxon>Arthropoda</taxon>
        <taxon>Chelicerata</taxon>
        <taxon>Arachnida</taxon>
        <taxon>Araneae</taxon>
        <taxon>Araneomorphae</taxon>
        <taxon>Entelegynae</taxon>
        <taxon>Araneoidea</taxon>
        <taxon>Araneidae</taxon>
        <taxon>Caerostris</taxon>
    </lineage>
</organism>
<evidence type="ECO:0000256" key="1">
    <source>
        <dbReference type="SAM" id="MobiDB-lite"/>
    </source>
</evidence>
<proteinExistence type="predicted"/>
<evidence type="ECO:0000313" key="3">
    <source>
        <dbReference type="Proteomes" id="UP001054837"/>
    </source>
</evidence>
<feature type="region of interest" description="Disordered" evidence="1">
    <location>
        <begin position="63"/>
        <end position="90"/>
    </location>
</feature>
<feature type="region of interest" description="Disordered" evidence="1">
    <location>
        <begin position="1"/>
        <end position="39"/>
    </location>
</feature>
<feature type="compositionally biased region" description="Polar residues" evidence="1">
    <location>
        <begin position="1"/>
        <end position="20"/>
    </location>
</feature>
<accession>A0AAV4MRP4</accession>
<dbReference type="AlphaFoldDB" id="A0AAV4MRP4"/>
<reference evidence="2 3" key="1">
    <citation type="submission" date="2021-06" db="EMBL/GenBank/DDBJ databases">
        <title>Caerostris darwini draft genome.</title>
        <authorList>
            <person name="Kono N."/>
            <person name="Arakawa K."/>
        </authorList>
    </citation>
    <scope>NUCLEOTIDE SEQUENCE [LARGE SCALE GENOMIC DNA]</scope>
</reference>